<evidence type="ECO:0000313" key="1">
    <source>
        <dbReference type="EMBL" id="SVC62380.1"/>
    </source>
</evidence>
<proteinExistence type="predicted"/>
<dbReference type="EMBL" id="UINC01101516">
    <property type="protein sequence ID" value="SVC62380.1"/>
    <property type="molecule type" value="Genomic_DNA"/>
</dbReference>
<feature type="non-terminal residue" evidence="1">
    <location>
        <position position="38"/>
    </location>
</feature>
<protein>
    <submittedName>
        <fullName evidence="1">Uncharacterized protein</fullName>
    </submittedName>
</protein>
<organism evidence="1">
    <name type="scientific">marine metagenome</name>
    <dbReference type="NCBI Taxonomy" id="408172"/>
    <lineage>
        <taxon>unclassified sequences</taxon>
        <taxon>metagenomes</taxon>
        <taxon>ecological metagenomes</taxon>
    </lineage>
</organism>
<accession>A0A382NP52</accession>
<sequence>MPTNAQLEIIRNYDNYPILYRHFIINKTMVNGIIKNVL</sequence>
<dbReference type="AlphaFoldDB" id="A0A382NP52"/>
<gene>
    <name evidence="1" type="ORF">METZ01_LOCUS315234</name>
</gene>
<reference evidence="1" key="1">
    <citation type="submission" date="2018-05" db="EMBL/GenBank/DDBJ databases">
        <authorList>
            <person name="Lanie J.A."/>
            <person name="Ng W.-L."/>
            <person name="Kazmierczak K.M."/>
            <person name="Andrzejewski T.M."/>
            <person name="Davidsen T.M."/>
            <person name="Wayne K.J."/>
            <person name="Tettelin H."/>
            <person name="Glass J.I."/>
            <person name="Rusch D."/>
            <person name="Podicherti R."/>
            <person name="Tsui H.-C.T."/>
            <person name="Winkler M.E."/>
        </authorList>
    </citation>
    <scope>NUCLEOTIDE SEQUENCE</scope>
</reference>
<name>A0A382NP52_9ZZZZ</name>